<evidence type="ECO:0000256" key="15">
    <source>
        <dbReference type="ARBA" id="ARBA00023291"/>
    </source>
</evidence>
<dbReference type="NCBIfam" id="NF008730">
    <property type="entry name" value="PRK11750.1"/>
    <property type="match status" value="1"/>
</dbReference>
<evidence type="ECO:0000256" key="11">
    <source>
        <dbReference type="ARBA" id="ARBA00023002"/>
    </source>
</evidence>
<dbReference type="InterPro" id="IPR013785">
    <property type="entry name" value="Aldolase_TIM"/>
</dbReference>
<dbReference type="SUPFAM" id="SSF69336">
    <property type="entry name" value="Alpha subunit of glutamate synthase, C-terminal domain"/>
    <property type="match status" value="1"/>
</dbReference>
<evidence type="ECO:0000259" key="19">
    <source>
        <dbReference type="Pfam" id="PF01645"/>
    </source>
</evidence>
<keyword evidence="6" id="KW-0028">Amino-acid biosynthesis</keyword>
<gene>
    <name evidence="21" type="ORF">CBRE1094_LOCUS21473</name>
</gene>
<keyword evidence="7" id="KW-0285">Flavoprotein</keyword>
<dbReference type="FunFam" id="3.20.20.70:FF:000084">
    <property type="entry name" value="Ferredoxin-dependent glutamate synthase, chloroplastic"/>
    <property type="match status" value="1"/>
</dbReference>
<evidence type="ECO:0000256" key="3">
    <source>
        <dbReference type="ARBA" id="ARBA00004802"/>
    </source>
</evidence>
<evidence type="ECO:0000259" key="20">
    <source>
        <dbReference type="Pfam" id="PF04898"/>
    </source>
</evidence>
<dbReference type="GO" id="GO:0016041">
    <property type="term" value="F:glutamate synthase (ferredoxin) activity"/>
    <property type="evidence" value="ECO:0007669"/>
    <property type="project" value="UniProtKB-EC"/>
</dbReference>
<evidence type="ECO:0000256" key="13">
    <source>
        <dbReference type="ARBA" id="ARBA00023014"/>
    </source>
</evidence>
<evidence type="ECO:0000256" key="6">
    <source>
        <dbReference type="ARBA" id="ARBA00022605"/>
    </source>
</evidence>
<dbReference type="InterPro" id="IPR002489">
    <property type="entry name" value="Glu_synth_asu_C"/>
</dbReference>
<evidence type="ECO:0000313" key="21">
    <source>
        <dbReference type="EMBL" id="CAD9467049.1"/>
    </source>
</evidence>
<keyword evidence="12" id="KW-0408">Iron</keyword>
<reference evidence="21" key="1">
    <citation type="submission" date="2021-01" db="EMBL/GenBank/DDBJ databases">
        <authorList>
            <person name="Corre E."/>
            <person name="Pelletier E."/>
            <person name="Niang G."/>
            <person name="Scheremetjew M."/>
            <person name="Finn R."/>
            <person name="Kale V."/>
            <person name="Holt S."/>
            <person name="Cochrane G."/>
            <person name="Meng A."/>
            <person name="Brown T."/>
            <person name="Cohen L."/>
        </authorList>
    </citation>
    <scope>NUCLEOTIDE SEQUENCE</scope>
    <source>
        <strain evidence="21">UTEX LB 985</strain>
    </source>
</reference>
<keyword evidence="14" id="KW-0314">Glutamate biosynthesis</keyword>
<evidence type="ECO:0000256" key="12">
    <source>
        <dbReference type="ARBA" id="ARBA00023004"/>
    </source>
</evidence>
<organism evidence="21">
    <name type="scientific">Haptolina brevifila</name>
    <dbReference type="NCBI Taxonomy" id="156173"/>
    <lineage>
        <taxon>Eukaryota</taxon>
        <taxon>Haptista</taxon>
        <taxon>Haptophyta</taxon>
        <taxon>Prymnesiophyceae</taxon>
        <taxon>Prymnesiales</taxon>
        <taxon>Prymnesiaceae</taxon>
        <taxon>Haptolina</taxon>
    </lineage>
</organism>
<dbReference type="InterPro" id="IPR051394">
    <property type="entry name" value="Glutamate_Synthase"/>
</dbReference>
<dbReference type="GO" id="GO:0006537">
    <property type="term" value="P:glutamate biosynthetic process"/>
    <property type="evidence" value="ECO:0007669"/>
    <property type="project" value="UniProtKB-KW"/>
</dbReference>
<feature type="domain" description="Glutamate synthase" evidence="19">
    <location>
        <begin position="251"/>
        <end position="635"/>
    </location>
</feature>
<protein>
    <recommendedName>
        <fullName evidence="17">glutamate synthase (ferredoxin)</fullName>
        <ecNumber evidence="17">1.4.7.1</ecNumber>
    </recommendedName>
</protein>
<comment type="pathway">
    <text evidence="4">Nitrogen metabolism.</text>
</comment>
<feature type="domain" description="Glutamate synthase central-N" evidence="20">
    <location>
        <begin position="7"/>
        <end position="186"/>
    </location>
</feature>
<dbReference type="PANTHER" id="PTHR43100">
    <property type="entry name" value="GLUTAMATE SYNTHASE [NADPH] SMALL CHAIN"/>
    <property type="match status" value="1"/>
</dbReference>
<evidence type="ECO:0000256" key="2">
    <source>
        <dbReference type="ARBA" id="ARBA00001927"/>
    </source>
</evidence>
<dbReference type="Pfam" id="PF01645">
    <property type="entry name" value="Glu_synthase"/>
    <property type="match status" value="1"/>
</dbReference>
<evidence type="ECO:0000256" key="14">
    <source>
        <dbReference type="ARBA" id="ARBA00023164"/>
    </source>
</evidence>
<evidence type="ECO:0000256" key="16">
    <source>
        <dbReference type="ARBA" id="ARBA00037928"/>
    </source>
</evidence>
<evidence type="ECO:0000256" key="1">
    <source>
        <dbReference type="ARBA" id="ARBA00001917"/>
    </source>
</evidence>
<keyword evidence="8" id="KW-0288">FMN</keyword>
<name>A0A7S2DXM1_9EUKA</name>
<comment type="pathway">
    <text evidence="3">Energy metabolism; nitrogen metabolism.</text>
</comment>
<sequence length="975" mass="105156">MTQVEAAKKTSFVSTLYPISAGPEGLKAAVDALVLEAERQVRDGAEVIVLTDRKEGGMSPDDIFIPPLVAVGAVHHHLIQAGVRLQASIISETAHAWSTHHIACLVGFGASAVHPYMLFRSVKMLYTSEKRTKMRASGQLNDISLEQSNVNTRNALEAGVLKILSKIGISLLSSYHGAQIFEAIGIGKEIIDSALVGTPSRIGGLSYADLAEEVAQWNANAAAYKEGKPLMNYGFVKYYQKLEHHQWNPPMSRELHKALRSADVEGDGLDMYNLYKDNVKKTPVSVIRDMLEIESDREPIPLEEVEPVEEIMKRFCTGGMSLGALSREAHETLAMGVNRAGGRSNSGEGGEDEIRWTPVSDADEEGKSETFPHLKGLQNGDLARSKIKQVASGRFGVTPAYLMSAEQIEIKVAQGAKPGEGGQLPGGKVNAYIASIRACKEGVMLISPPPHHDIYSIEDLSQLIWDLHEINPRAKVSVKLVAQVGIGTVASGVAKAEADIIQISGHDGGTGASPLTSVKHAGGPWELGLAEAHQQLVLNGLRDRVVLRVDGGLKTGYDIVMGALLGADEFGFGTIAMISVGCIVARICHTNNCPVGVTTQKENLRKKFVGVPSDTHNFFVYAADEVRHCLAALGYRSLGELVGRADLLQQRDTPLMKTAGLDLSYIKQIPQLKTAEEREQLKEADEVHAQQDTLDDEMLLREDVQRAIFEHEHVTIESPITNVDRTASARITGTIAKAHGNKGWKGSLHIIYTGCAGQSFGFACLPGLDLEVRGDANDYVGKSMHGGRIRVRPVDCIPGRSIGFDASESIIVGNTCLYGATGGKFFACGRAGERFCVRNSNAKAVVEGTGDHCCEYMTGGVVVVLGPVGRNVGAGQTGGWGYFLVEGEINGRPYTLDGRVNADVQVQEVNAVGAVQLRALIEEHVEATGSKKAQMILDNWDEYLPKFRHIYPMSEKGEPEVSGIPAVAVEEEMLV</sequence>
<dbReference type="UniPathway" id="UPA00045"/>
<dbReference type="GO" id="GO:0046872">
    <property type="term" value="F:metal ion binding"/>
    <property type="evidence" value="ECO:0007669"/>
    <property type="project" value="UniProtKB-KW"/>
</dbReference>
<proteinExistence type="inferred from homology"/>
<dbReference type="EMBL" id="HBGU01039328">
    <property type="protein sequence ID" value="CAD9467049.1"/>
    <property type="molecule type" value="Transcribed_RNA"/>
</dbReference>
<evidence type="ECO:0000256" key="5">
    <source>
        <dbReference type="ARBA" id="ARBA00009716"/>
    </source>
</evidence>
<comment type="cofactor">
    <cofactor evidence="2">
        <name>[3Fe-4S] cluster</name>
        <dbReference type="ChEBI" id="CHEBI:21137"/>
    </cofactor>
</comment>
<dbReference type="InterPro" id="IPR002932">
    <property type="entry name" value="Glu_synthdom"/>
</dbReference>
<keyword evidence="11" id="KW-0560">Oxidoreductase</keyword>
<dbReference type="AlphaFoldDB" id="A0A7S2DXM1"/>
<feature type="domain" description="Glutamate synthase alpha subunit C-terminal" evidence="18">
    <location>
        <begin position="719"/>
        <end position="886"/>
    </location>
</feature>
<accession>A0A7S2DXM1</accession>
<evidence type="ECO:0000256" key="8">
    <source>
        <dbReference type="ARBA" id="ARBA00022643"/>
    </source>
</evidence>
<dbReference type="Pfam" id="PF04898">
    <property type="entry name" value="Glu_syn_central"/>
    <property type="match status" value="1"/>
</dbReference>
<evidence type="ECO:0000259" key="18">
    <source>
        <dbReference type="Pfam" id="PF01493"/>
    </source>
</evidence>
<dbReference type="InterPro" id="IPR036485">
    <property type="entry name" value="Glu_synth_asu_C_sf"/>
</dbReference>
<comment type="pathway">
    <text evidence="16">Amino-acid biosynthesis; L-glutamate biosynthesis via GLT pathway; L-glutamate from 2-oxoglutarate and L-glutamine (ferredoxin route): step 1/1.</text>
</comment>
<dbReference type="CDD" id="cd02808">
    <property type="entry name" value="GltS_FMN"/>
    <property type="match status" value="1"/>
</dbReference>
<keyword evidence="9" id="KW-0479">Metal-binding</keyword>
<evidence type="ECO:0000256" key="17">
    <source>
        <dbReference type="ARBA" id="ARBA00039085"/>
    </source>
</evidence>
<evidence type="ECO:0000256" key="9">
    <source>
        <dbReference type="ARBA" id="ARBA00022723"/>
    </source>
</evidence>
<dbReference type="SUPFAM" id="SSF51395">
    <property type="entry name" value="FMN-linked oxidoreductases"/>
    <property type="match status" value="1"/>
</dbReference>
<keyword evidence="13" id="KW-0411">Iron-sulfur</keyword>
<evidence type="ECO:0000256" key="10">
    <source>
        <dbReference type="ARBA" id="ARBA00022962"/>
    </source>
</evidence>
<keyword evidence="15" id="KW-0003">3Fe-4S</keyword>
<dbReference type="PANTHER" id="PTHR43100:SF2">
    <property type="entry name" value="BNAA03G19380D PROTEIN"/>
    <property type="match status" value="1"/>
</dbReference>
<comment type="cofactor">
    <cofactor evidence="1">
        <name>FMN</name>
        <dbReference type="ChEBI" id="CHEBI:58210"/>
    </cofactor>
</comment>
<dbReference type="Gene3D" id="3.20.20.70">
    <property type="entry name" value="Aldolase class I"/>
    <property type="match status" value="2"/>
</dbReference>
<evidence type="ECO:0000256" key="7">
    <source>
        <dbReference type="ARBA" id="ARBA00022630"/>
    </source>
</evidence>
<comment type="similarity">
    <text evidence="5">Belongs to the glutamate synthase family.</text>
</comment>
<dbReference type="Pfam" id="PF01493">
    <property type="entry name" value="GXGXG"/>
    <property type="match status" value="1"/>
</dbReference>
<evidence type="ECO:0000256" key="4">
    <source>
        <dbReference type="ARBA" id="ARBA00004909"/>
    </source>
</evidence>
<dbReference type="Gene3D" id="2.160.20.60">
    <property type="entry name" value="Glutamate synthase, alpha subunit, C-terminal domain"/>
    <property type="match status" value="1"/>
</dbReference>
<dbReference type="GO" id="GO:0051538">
    <property type="term" value="F:3 iron, 4 sulfur cluster binding"/>
    <property type="evidence" value="ECO:0007669"/>
    <property type="project" value="UniProtKB-KW"/>
</dbReference>
<dbReference type="EC" id="1.4.7.1" evidence="17"/>
<keyword evidence="10" id="KW-0315">Glutamine amidotransferase</keyword>
<dbReference type="InterPro" id="IPR006982">
    <property type="entry name" value="Glu_synth_centr_N"/>
</dbReference>